<evidence type="ECO:0000313" key="2">
    <source>
        <dbReference type="EMBL" id="AEG51128.1"/>
    </source>
</evidence>
<dbReference type="PANTHER" id="PTHR40254">
    <property type="entry name" value="BLR0577 PROTEIN"/>
    <property type="match status" value="1"/>
</dbReference>
<dbReference type="RefSeq" id="WP_013849358.1">
    <property type="nucleotide sequence ID" value="NC_015594.1"/>
</dbReference>
<dbReference type="Gene3D" id="3.50.50.60">
    <property type="entry name" value="FAD/NAD(P)-binding domain"/>
    <property type="match status" value="1"/>
</dbReference>
<organism evidence="2 3">
    <name type="scientific">Sphingobium chlorophenolicum L-1</name>
    <dbReference type="NCBI Taxonomy" id="690566"/>
    <lineage>
        <taxon>Bacteria</taxon>
        <taxon>Pseudomonadati</taxon>
        <taxon>Pseudomonadota</taxon>
        <taxon>Alphaproteobacteria</taxon>
        <taxon>Sphingomonadales</taxon>
        <taxon>Sphingomonadaceae</taxon>
        <taxon>Sphingobium</taxon>
    </lineage>
</organism>
<dbReference type="Proteomes" id="UP000007150">
    <property type="component" value="Chromosome 2"/>
</dbReference>
<dbReference type="EMBL" id="CP002799">
    <property type="protein sequence ID" value="AEG51128.1"/>
    <property type="molecule type" value="Genomic_DNA"/>
</dbReference>
<proteinExistence type="predicted"/>
<protein>
    <submittedName>
        <fullName evidence="2">FAD dependent oxidoreductase</fullName>
    </submittedName>
</protein>
<evidence type="ECO:0000259" key="1">
    <source>
        <dbReference type="Pfam" id="PF13454"/>
    </source>
</evidence>
<dbReference type="InterPro" id="IPR052189">
    <property type="entry name" value="L-asp_N-monooxygenase_NS-form"/>
</dbReference>
<name>F6F3W6_SPHCR</name>
<dbReference type="SUPFAM" id="SSF51905">
    <property type="entry name" value="FAD/NAD(P)-binding domain"/>
    <property type="match status" value="2"/>
</dbReference>
<dbReference type="HOGENOM" id="CLU_020215_2_0_5"/>
<sequence length="452" mass="48780">MLRVEHAAIVGGGFSGTLLAINLLRHGTPRVTMVERRGDRLGRGLAYGAARDGHVLNVRAANMSALPDSPDHFTDWLKRQGLGQEGSFATRRDYGAYLCAMLDEARGEDGGRLTIVTDEAVDLRLEEGAVHVALRSGGGVDADIAVLAPGNLPPHDLPAFAGLAGDGSAYVDDPWAATVADGLVETDQVLLLGSGLTAVDCALSLDSAGFRGRIVAVSRRGLAPRSHAPTAPYAEGGDRPTGGASALVRALRRRAAEIGWRGAVDEQRRFTQDMWRAASAEERSRFLRHLRPYWDVHRHRIAPQVADRLAAMQAEGRLEIRAAKVAKAVPEGRSLRVHLRGRGQDGVEALSFARVVNCTGPLGDLRRTGDPLLRRLAVRGDIRPDPPAIGIDVDRQCHAIARDGSAQQRLFVVGPMTRGAHWEIVAVPDIRRQVWELAREMTGAHWVEAEGL</sequence>
<dbReference type="AlphaFoldDB" id="F6F3W6"/>
<dbReference type="STRING" id="690566.Sphch_3537"/>
<dbReference type="KEGG" id="sch:Sphch_3537"/>
<dbReference type="InterPro" id="IPR038732">
    <property type="entry name" value="HpyO/CreE_NAD-binding"/>
</dbReference>
<accession>F6F3W6</accession>
<dbReference type="InterPro" id="IPR036188">
    <property type="entry name" value="FAD/NAD-bd_sf"/>
</dbReference>
<evidence type="ECO:0000313" key="3">
    <source>
        <dbReference type="Proteomes" id="UP000007150"/>
    </source>
</evidence>
<gene>
    <name evidence="2" type="ORF">Sphch_3537</name>
</gene>
<dbReference type="PANTHER" id="PTHR40254:SF1">
    <property type="entry name" value="BLR0577 PROTEIN"/>
    <property type="match status" value="1"/>
</dbReference>
<feature type="domain" description="FAD-dependent urate hydroxylase HpyO/Asp monooxygenase CreE-like FAD/NAD(P)-binding" evidence="1">
    <location>
        <begin position="8"/>
        <end position="151"/>
    </location>
</feature>
<keyword evidence="3" id="KW-1185">Reference proteome</keyword>
<dbReference type="Pfam" id="PF13454">
    <property type="entry name" value="NAD_binding_9"/>
    <property type="match status" value="1"/>
</dbReference>
<reference evidence="2 3" key="1">
    <citation type="submission" date="2011-05" db="EMBL/GenBank/DDBJ databases">
        <title>Complete sequence of chromosome 2 of Sphingobium chlorophenolicum L-1.</title>
        <authorList>
            <consortium name="US DOE Joint Genome Institute"/>
            <person name="Lucas S."/>
            <person name="Han J."/>
            <person name="Lapidus A."/>
            <person name="Cheng J.-F."/>
            <person name="Goodwin L."/>
            <person name="Pitluck S."/>
            <person name="Peters L."/>
            <person name="Daligault H."/>
            <person name="Han C."/>
            <person name="Tapia R."/>
            <person name="Land M."/>
            <person name="Hauser L."/>
            <person name="Kyrpides N."/>
            <person name="Ivanova N."/>
            <person name="Pagani I."/>
            <person name="Turner P."/>
            <person name="Copley S."/>
            <person name="Woyke T."/>
        </authorList>
    </citation>
    <scope>NUCLEOTIDE SEQUENCE [LARGE SCALE GENOMIC DNA]</scope>
    <source>
        <strain evidence="2 3">L-1</strain>
    </source>
</reference>